<comment type="similarity">
    <text evidence="2">Belongs to the bacterial phospholipase C family.</text>
</comment>
<keyword evidence="5" id="KW-0378">Hydrolase</keyword>
<sequence length="649" mass="70883">MDDRPGADDGAEQEVEPVSAPRSEPEHGPESGEQGASATAVGEDRDESAEQQGPDTTSRRRFLRGAGLVAAGAAAGGIVGGVVGGVVGAVGGRDSAQPRIEKELGLLPVPARPGFDHLVVVMFENRSFDNILGFLYADQKPPRGQTFRGLDVARDVNRDPLTGRDIPAHVYDGTTDFVMSQPDPDPGEEYPFVNHQLFGTVNPPENANRMVWQMEPPYNAPPPYGVADMSGFLADYIDHLRRERQGVTPAFDEYRHIMGAFDPTMLPVFSTLAREFAVYDNWHCAVPSQTFCNRSFFHASTSHGFVTNGLPSYKKWLDPAAYAPTIFNRLEGGGQSWAVYFDDRQLISLTGFIHAPALQKYWKTDHFRTMTRFYDDVEKGELPDYSFIEPRLVYDHNDMHPPVGPMTRTDVDGSVISGGAISDVRAGDALLHKIYTAVRTSASLKGSNAMNTMLFVTFDEHGGLYDHVSPPAATPPSKNLGETEMGFGFDRLGVRVPALAISAWTAKGQIINDTMHHSSVIATLTKKYGLRHLTDRDKHAPTIDNAVSLSKPRQPTMWPQTHPQWLPPNPEASAPETDGDRPLSPPGVGLLGMLVAHYGGDETKVPRTYREAYDLIAERGQGLFGAEPLKRITPVTPGDTPTPTSSPTE</sequence>
<evidence type="ECO:0000256" key="3">
    <source>
        <dbReference type="ARBA" id="ARBA00012018"/>
    </source>
</evidence>
<dbReference type="InterPro" id="IPR006311">
    <property type="entry name" value="TAT_signal"/>
</dbReference>
<reference evidence="10 11" key="1">
    <citation type="submission" date="2019-07" db="EMBL/GenBank/DDBJ databases">
        <title>Full genome sequence of Humibacter sp. WJ7-1.</title>
        <authorList>
            <person name="Im W.-T."/>
        </authorList>
    </citation>
    <scope>NUCLEOTIDE SEQUENCE [LARGE SCALE GENOMIC DNA]</scope>
    <source>
        <strain evidence="10 11">WJ7-1</strain>
    </source>
</reference>
<dbReference type="InterPro" id="IPR017850">
    <property type="entry name" value="Alkaline_phosphatase_core_sf"/>
</dbReference>
<evidence type="ECO:0000256" key="5">
    <source>
        <dbReference type="ARBA" id="ARBA00022801"/>
    </source>
</evidence>
<evidence type="ECO:0000256" key="2">
    <source>
        <dbReference type="ARBA" id="ARBA00009717"/>
    </source>
</evidence>
<keyword evidence="9" id="KW-1133">Transmembrane helix</keyword>
<dbReference type="KEGG" id="huw:FPZ11_04070"/>
<gene>
    <name evidence="10" type="ORF">FPZ11_04070</name>
</gene>
<dbReference type="Proteomes" id="UP000320216">
    <property type="component" value="Chromosome"/>
</dbReference>
<dbReference type="Pfam" id="PF04185">
    <property type="entry name" value="Phosphoesterase"/>
    <property type="match status" value="1"/>
</dbReference>
<dbReference type="Gene3D" id="3.40.720.10">
    <property type="entry name" value="Alkaline Phosphatase, subunit A"/>
    <property type="match status" value="2"/>
</dbReference>
<evidence type="ECO:0000313" key="10">
    <source>
        <dbReference type="EMBL" id="QDZ16680.1"/>
    </source>
</evidence>
<keyword evidence="6" id="KW-0843">Virulence</keyword>
<evidence type="ECO:0000256" key="4">
    <source>
        <dbReference type="ARBA" id="ARBA00022512"/>
    </source>
</evidence>
<evidence type="ECO:0000256" key="7">
    <source>
        <dbReference type="ARBA" id="ARBA00048421"/>
    </source>
</evidence>
<evidence type="ECO:0000256" key="8">
    <source>
        <dbReference type="SAM" id="MobiDB-lite"/>
    </source>
</evidence>
<name>A0A5B8MAQ7_9MICO</name>
<feature type="region of interest" description="Disordered" evidence="8">
    <location>
        <begin position="625"/>
        <end position="649"/>
    </location>
</feature>
<comment type="subcellular location">
    <subcellularLocation>
        <location evidence="1">Secreted</location>
        <location evidence="1">Cell wall</location>
    </subcellularLocation>
</comment>
<proteinExistence type="inferred from homology"/>
<dbReference type="PANTHER" id="PTHR31956:SF1">
    <property type="entry name" value="NON-SPECIFIC PHOSPHOLIPASE C1"/>
    <property type="match status" value="1"/>
</dbReference>
<comment type="catalytic activity">
    <reaction evidence="7">
        <text>a 1,2-diacyl-sn-glycero-3-phosphocholine + H2O = phosphocholine + a 1,2-diacyl-sn-glycerol + H(+)</text>
        <dbReference type="Rhea" id="RHEA:10604"/>
        <dbReference type="ChEBI" id="CHEBI:15377"/>
        <dbReference type="ChEBI" id="CHEBI:15378"/>
        <dbReference type="ChEBI" id="CHEBI:17815"/>
        <dbReference type="ChEBI" id="CHEBI:57643"/>
        <dbReference type="ChEBI" id="CHEBI:295975"/>
        <dbReference type="EC" id="3.1.4.3"/>
    </reaction>
    <physiologicalReaction direction="left-to-right" evidence="7">
        <dbReference type="Rhea" id="RHEA:10605"/>
    </physiologicalReaction>
</comment>
<keyword evidence="4" id="KW-0964">Secreted</keyword>
<evidence type="ECO:0000256" key="9">
    <source>
        <dbReference type="SAM" id="Phobius"/>
    </source>
</evidence>
<dbReference type="PROSITE" id="PS51318">
    <property type="entry name" value="TAT"/>
    <property type="match status" value="1"/>
</dbReference>
<feature type="region of interest" description="Disordered" evidence="8">
    <location>
        <begin position="1"/>
        <end position="60"/>
    </location>
</feature>
<protein>
    <recommendedName>
        <fullName evidence="3">phospholipase C</fullName>
        <ecNumber evidence="3">3.1.4.3</ecNumber>
    </recommendedName>
</protein>
<keyword evidence="9" id="KW-0812">Transmembrane</keyword>
<keyword evidence="9" id="KW-0472">Membrane</keyword>
<accession>A0A5B8MAQ7</accession>
<dbReference type="GO" id="GO:0034480">
    <property type="term" value="F:phosphatidylcholine phospholipase C activity"/>
    <property type="evidence" value="ECO:0007669"/>
    <property type="project" value="UniProtKB-EC"/>
</dbReference>
<evidence type="ECO:0000256" key="6">
    <source>
        <dbReference type="ARBA" id="ARBA00023026"/>
    </source>
</evidence>
<dbReference type="AlphaFoldDB" id="A0A5B8MAQ7"/>
<feature type="region of interest" description="Disordered" evidence="8">
    <location>
        <begin position="549"/>
        <end position="588"/>
    </location>
</feature>
<keyword evidence="11" id="KW-1185">Reference proteome</keyword>
<feature type="compositionally biased region" description="Low complexity" evidence="8">
    <location>
        <begin position="633"/>
        <end position="649"/>
    </location>
</feature>
<evidence type="ECO:0000313" key="11">
    <source>
        <dbReference type="Proteomes" id="UP000320216"/>
    </source>
</evidence>
<dbReference type="GO" id="GO:0009395">
    <property type="term" value="P:phospholipid catabolic process"/>
    <property type="evidence" value="ECO:0007669"/>
    <property type="project" value="TreeGrafter"/>
</dbReference>
<evidence type="ECO:0000256" key="1">
    <source>
        <dbReference type="ARBA" id="ARBA00004191"/>
    </source>
</evidence>
<keyword evidence="4" id="KW-0134">Cell wall</keyword>
<dbReference type="InterPro" id="IPR007312">
    <property type="entry name" value="Phosphoesterase"/>
</dbReference>
<dbReference type="OrthoDB" id="4181857at2"/>
<dbReference type="PANTHER" id="PTHR31956">
    <property type="entry name" value="NON-SPECIFIC PHOSPHOLIPASE C4-RELATED"/>
    <property type="match status" value="1"/>
</dbReference>
<feature type="transmembrane region" description="Helical" evidence="9">
    <location>
        <begin position="68"/>
        <end position="90"/>
    </location>
</feature>
<dbReference type="EMBL" id="CP042305">
    <property type="protein sequence ID" value="QDZ16680.1"/>
    <property type="molecule type" value="Genomic_DNA"/>
</dbReference>
<dbReference type="EC" id="3.1.4.3" evidence="3"/>
<organism evidence="10 11">
    <name type="scientific">Humibacter ginsenosidimutans</name>
    <dbReference type="NCBI Taxonomy" id="2599293"/>
    <lineage>
        <taxon>Bacteria</taxon>
        <taxon>Bacillati</taxon>
        <taxon>Actinomycetota</taxon>
        <taxon>Actinomycetes</taxon>
        <taxon>Micrococcales</taxon>
        <taxon>Microbacteriaceae</taxon>
        <taxon>Humibacter</taxon>
    </lineage>
</organism>
<feature type="compositionally biased region" description="Polar residues" evidence="8">
    <location>
        <begin position="549"/>
        <end position="563"/>
    </location>
</feature>